<dbReference type="InterPro" id="IPR052711">
    <property type="entry name" value="Zinc_ADH-like"/>
</dbReference>
<proteinExistence type="predicted"/>
<dbReference type="GO" id="GO:0016491">
    <property type="term" value="F:oxidoreductase activity"/>
    <property type="evidence" value="ECO:0007669"/>
    <property type="project" value="InterPro"/>
</dbReference>
<dbReference type="SUPFAM" id="SSF50129">
    <property type="entry name" value="GroES-like"/>
    <property type="match status" value="1"/>
</dbReference>
<dbReference type="InterPro" id="IPR020843">
    <property type="entry name" value="ER"/>
</dbReference>
<reference evidence="2" key="2">
    <citation type="submission" date="2020-11" db="EMBL/GenBank/DDBJ databases">
        <title>Whole genome sequencing of Colletotrichum sp.</title>
        <authorList>
            <person name="Li H."/>
        </authorList>
    </citation>
    <scope>NUCLEOTIDE SEQUENCE</scope>
    <source>
        <strain evidence="2">CkLH20</strain>
    </source>
</reference>
<dbReference type="EMBL" id="JAATWM020000027">
    <property type="protein sequence ID" value="KAF9874213.1"/>
    <property type="molecule type" value="Genomic_DNA"/>
</dbReference>
<dbReference type="SUPFAM" id="SSF51735">
    <property type="entry name" value="NAD(P)-binding Rossmann-fold domains"/>
    <property type="match status" value="1"/>
</dbReference>
<feature type="domain" description="Enoyl reductase (ER)" evidence="1">
    <location>
        <begin position="15"/>
        <end position="353"/>
    </location>
</feature>
<evidence type="ECO:0000313" key="2">
    <source>
        <dbReference type="EMBL" id="KAF9874213.1"/>
    </source>
</evidence>
<name>A0A9P6LI34_9PEZI</name>
<dbReference type="PANTHER" id="PTHR45033">
    <property type="match status" value="1"/>
</dbReference>
<dbReference type="InterPro" id="IPR036291">
    <property type="entry name" value="NAD(P)-bd_dom_sf"/>
</dbReference>
<comment type="caution">
    <text evidence="2">The sequence shown here is derived from an EMBL/GenBank/DDBJ whole genome shotgun (WGS) entry which is preliminary data.</text>
</comment>
<reference evidence="2" key="1">
    <citation type="submission" date="2020-03" db="EMBL/GenBank/DDBJ databases">
        <authorList>
            <person name="He L."/>
        </authorList>
    </citation>
    <scope>NUCLEOTIDE SEQUENCE</scope>
    <source>
        <strain evidence="2">CkLH20</strain>
    </source>
</reference>
<accession>A0A9P6LI34</accession>
<dbReference type="InterPro" id="IPR013154">
    <property type="entry name" value="ADH-like_N"/>
</dbReference>
<dbReference type="InterPro" id="IPR011032">
    <property type="entry name" value="GroES-like_sf"/>
</dbReference>
<dbReference type="Gene3D" id="3.90.180.10">
    <property type="entry name" value="Medium-chain alcohol dehydrogenases, catalytic domain"/>
    <property type="match status" value="1"/>
</dbReference>
<dbReference type="AlphaFoldDB" id="A0A9P6LI34"/>
<dbReference type="Pfam" id="PF08240">
    <property type="entry name" value="ADH_N"/>
    <property type="match status" value="1"/>
</dbReference>
<sequence length="356" mass="38353">MSETQVQRWQTRQDGLDKLFLASGPLTQPGPNEVLVKINAVSFNYRDTEVVMGFYNHHKTINPEANEPIVPASDMCGSVEAVGEGVGDWKVGDRVVSIFNQSHLKGQIKAADMKSGLGFPLEGVLQTYRVFPATGLVRAPKHLSDEEAACLPIAAVTAWMAINQFRPLGQPGGKGEVVVCQGTGGVAISGLQIAKAAGATVIITSSSDAKLAKAKALGADHIVNYRTTPNWDETVTEATNGEGADIILETGGAKTLRRSFEAIGFGGTIACIGYLSGKVDEEEDRTNVNLLALRKTVTLKGLINGPRERFEEMVDFYEEKGIKPVVDRVFDFKEADEALRYLFSGGHFGKVVVKVQ</sequence>
<dbReference type="PANTHER" id="PTHR45033:SF1">
    <property type="entry name" value="OXIDOREDUCTASE (EUROFUNG)"/>
    <property type="match status" value="1"/>
</dbReference>
<dbReference type="SMART" id="SM00829">
    <property type="entry name" value="PKS_ER"/>
    <property type="match status" value="1"/>
</dbReference>
<dbReference type="InterPro" id="IPR013149">
    <property type="entry name" value="ADH-like_C"/>
</dbReference>
<gene>
    <name evidence="2" type="ORF">CkaCkLH20_08196</name>
</gene>
<dbReference type="GeneID" id="62163985"/>
<dbReference type="CDD" id="cd08276">
    <property type="entry name" value="MDR7"/>
    <property type="match status" value="1"/>
</dbReference>
<dbReference type="OrthoDB" id="3509362at2759"/>
<protein>
    <submittedName>
        <fullName evidence="2">Zinc-binding dehydrogenase</fullName>
    </submittedName>
</protein>
<dbReference type="RefSeq" id="XP_038743674.1">
    <property type="nucleotide sequence ID" value="XM_038890911.1"/>
</dbReference>
<evidence type="ECO:0000313" key="3">
    <source>
        <dbReference type="Proteomes" id="UP000781932"/>
    </source>
</evidence>
<evidence type="ECO:0000259" key="1">
    <source>
        <dbReference type="SMART" id="SM00829"/>
    </source>
</evidence>
<dbReference type="Proteomes" id="UP000781932">
    <property type="component" value="Unassembled WGS sequence"/>
</dbReference>
<dbReference type="Gene3D" id="3.40.50.720">
    <property type="entry name" value="NAD(P)-binding Rossmann-like Domain"/>
    <property type="match status" value="1"/>
</dbReference>
<dbReference type="Pfam" id="PF00107">
    <property type="entry name" value="ADH_zinc_N"/>
    <property type="match status" value="1"/>
</dbReference>
<organism evidence="2 3">
    <name type="scientific">Colletotrichum karsti</name>
    <dbReference type="NCBI Taxonomy" id="1095194"/>
    <lineage>
        <taxon>Eukaryota</taxon>
        <taxon>Fungi</taxon>
        <taxon>Dikarya</taxon>
        <taxon>Ascomycota</taxon>
        <taxon>Pezizomycotina</taxon>
        <taxon>Sordariomycetes</taxon>
        <taxon>Hypocreomycetidae</taxon>
        <taxon>Glomerellales</taxon>
        <taxon>Glomerellaceae</taxon>
        <taxon>Colletotrichum</taxon>
        <taxon>Colletotrichum boninense species complex</taxon>
    </lineage>
</organism>
<keyword evidence="3" id="KW-1185">Reference proteome</keyword>